<accession>A0ABT0V598</accession>
<evidence type="ECO:0000313" key="1">
    <source>
        <dbReference type="EMBL" id="MCM2401012.1"/>
    </source>
</evidence>
<sequence>MEPEGRILEPKVIRRLEAALRAYFSYSDSTPCSNLYGFIANFIRSLCEQLDIEMLRKATEKQDGKGLEEWRSWYIDEAIQMQARVVGLFAHKIADIETIPALGPSTKVPCDLGYRNAEEFAECWRETVRYRREEKTAVPLSRKNQAKKASHTAPPYLSDAFSVIWPMRKRS</sequence>
<comment type="caution">
    <text evidence="1">The sequence shown here is derived from an EMBL/GenBank/DDBJ whole genome shotgun (WGS) entry which is preliminary data.</text>
</comment>
<protein>
    <submittedName>
        <fullName evidence="1">Uncharacterized protein</fullName>
    </submittedName>
</protein>
<gene>
    <name evidence="1" type="ORF">NBH20_07580</name>
</gene>
<evidence type="ECO:0000313" key="2">
    <source>
        <dbReference type="Proteomes" id="UP001155079"/>
    </source>
</evidence>
<dbReference type="RefSeq" id="WP_250944542.1">
    <property type="nucleotide sequence ID" value="NZ_JAMQAY010000002.1"/>
</dbReference>
<proteinExistence type="predicted"/>
<dbReference type="EMBL" id="JAMQAY010000002">
    <property type="protein sequence ID" value="MCM2401012.1"/>
    <property type="molecule type" value="Genomic_DNA"/>
</dbReference>
<organism evidence="1 2">
    <name type="scientific">Ciceribacter sichuanensis</name>
    <dbReference type="NCBI Taxonomy" id="2949647"/>
    <lineage>
        <taxon>Bacteria</taxon>
        <taxon>Pseudomonadati</taxon>
        <taxon>Pseudomonadota</taxon>
        <taxon>Alphaproteobacteria</taxon>
        <taxon>Hyphomicrobiales</taxon>
        <taxon>Rhizobiaceae</taxon>
        <taxon>Ciceribacter</taxon>
    </lineage>
</organism>
<keyword evidence="2" id="KW-1185">Reference proteome</keyword>
<dbReference type="Proteomes" id="UP001155079">
    <property type="component" value="Unassembled WGS sequence"/>
</dbReference>
<name>A0ABT0V598_9HYPH</name>
<reference evidence="1 2" key="1">
    <citation type="submission" date="2022-06" db="EMBL/GenBank/DDBJ databases">
        <authorList>
            <person name="Sun Q."/>
        </authorList>
    </citation>
    <scope>NUCLEOTIDE SEQUENCE [LARGE SCALE GENOMIC DNA]</scope>
    <source>
        <strain evidence="1 2">S153</strain>
    </source>
</reference>